<keyword evidence="3" id="KW-0812">Transmembrane</keyword>
<dbReference type="Proteomes" id="UP001623232">
    <property type="component" value="Chromosome"/>
</dbReference>
<keyword evidence="1" id="KW-0201">Cytochrome c-type biogenesis</keyword>
<dbReference type="RefSeq" id="WP_406649635.1">
    <property type="nucleotide sequence ID" value="NZ_CP123584.1"/>
</dbReference>
<organism evidence="4 5">
    <name type="scientific">Aliisedimentitalea scapharcae</name>
    <dbReference type="NCBI Taxonomy" id="1524259"/>
    <lineage>
        <taxon>Bacteria</taxon>
        <taxon>Pseudomonadati</taxon>
        <taxon>Pseudomonadota</taxon>
        <taxon>Alphaproteobacteria</taxon>
        <taxon>Rhodobacterales</taxon>
        <taxon>Roseobacteraceae</taxon>
        <taxon>Aliisedimentitalea</taxon>
    </lineage>
</organism>
<keyword evidence="5" id="KW-1185">Reference proteome</keyword>
<keyword evidence="3" id="KW-0472">Membrane</keyword>
<feature type="transmembrane region" description="Helical" evidence="3">
    <location>
        <begin position="92"/>
        <end position="112"/>
    </location>
</feature>
<accession>A0ABZ2XXR2</accession>
<name>A0ABZ2XXR2_9RHOB</name>
<reference evidence="4 5" key="1">
    <citation type="submission" date="2023-04" db="EMBL/GenBank/DDBJ databases">
        <title>Complete genome sequence of Alisedimentitalea scapharcae.</title>
        <authorList>
            <person name="Rong J.-C."/>
            <person name="Yi M.-L."/>
            <person name="Zhao Q."/>
        </authorList>
    </citation>
    <scope>NUCLEOTIDE SEQUENCE [LARGE SCALE GENOMIC DNA]</scope>
    <source>
        <strain evidence="4 5">KCTC 42119</strain>
    </source>
</reference>
<protein>
    <submittedName>
        <fullName evidence="4">C-type cytochrome biogenesis protein CcmI</fullName>
    </submittedName>
</protein>
<dbReference type="SUPFAM" id="SSF48452">
    <property type="entry name" value="TPR-like"/>
    <property type="match status" value="1"/>
</dbReference>
<evidence type="ECO:0000256" key="2">
    <source>
        <dbReference type="SAM" id="MobiDB-lite"/>
    </source>
</evidence>
<gene>
    <name evidence="4" type="primary">ccmI</name>
    <name evidence="4" type="ORF">QEZ52_09065</name>
</gene>
<evidence type="ECO:0000313" key="5">
    <source>
        <dbReference type="Proteomes" id="UP001623232"/>
    </source>
</evidence>
<sequence>MSFWIVPSLMALGITAFLALVLLRARGQGEPAAAYDLRVYREQLKEMERDLARGLIAQSDADRVRTEISRRILAADAQLQQFNAGNQQPRNLSLIVVAICGAAMIAGSLMLYRALGAPGYGDLSLSTRLEMAELNRTSRPSQADVEAQMPPQPAPEVEASYGELVSKLRETVEKRPQDIEGHALLSRHEANLGNYTAAYAAKSREIELLQSEAGPEQFGEQAQLMILAAGGYVSPEAETALRTALQIDPTYGPARYYWGLMMDQIGRPDMAFQIWEQTLRRSPPDAPWLVPIRAQIEELAWKAGVKYELAAAPGAAALPGPDAGAVAAAQSMSDADRQEMIQGMVNQLSDRLATEGGAPDEWARLIGALGVLGDMDRARAIYDEASQKFADNNEAMMLIVKAGIQAGVVE</sequence>
<proteinExistence type="predicted"/>
<feature type="region of interest" description="Disordered" evidence="2">
    <location>
        <begin position="138"/>
        <end position="157"/>
    </location>
</feature>
<evidence type="ECO:0000256" key="3">
    <source>
        <dbReference type="SAM" id="Phobius"/>
    </source>
</evidence>
<dbReference type="NCBIfam" id="TIGR03142">
    <property type="entry name" value="cytochro_ccmI"/>
    <property type="match status" value="1"/>
</dbReference>
<evidence type="ECO:0000313" key="4">
    <source>
        <dbReference type="EMBL" id="WZK90678.1"/>
    </source>
</evidence>
<evidence type="ECO:0000256" key="1">
    <source>
        <dbReference type="ARBA" id="ARBA00022748"/>
    </source>
</evidence>
<dbReference type="EMBL" id="CP123584">
    <property type="protein sequence ID" value="WZK90678.1"/>
    <property type="molecule type" value="Genomic_DNA"/>
</dbReference>
<keyword evidence="3" id="KW-1133">Transmembrane helix</keyword>
<dbReference type="InterPro" id="IPR017560">
    <property type="entry name" value="Cyt_c_biogenesis_CcmI"/>
</dbReference>
<dbReference type="InterPro" id="IPR011990">
    <property type="entry name" value="TPR-like_helical_dom_sf"/>
</dbReference>
<dbReference type="Gene3D" id="1.25.40.10">
    <property type="entry name" value="Tetratricopeptide repeat domain"/>
    <property type="match status" value="1"/>
</dbReference>